<feature type="compositionally biased region" description="Polar residues" evidence="11">
    <location>
        <begin position="18"/>
        <end position="33"/>
    </location>
</feature>
<evidence type="ECO:0000313" key="15">
    <source>
        <dbReference type="Proteomes" id="UP000549394"/>
    </source>
</evidence>
<dbReference type="PANTHER" id="PTHR24085">
    <property type="entry name" value="NUCLEAR HORMONE RECEPTOR"/>
    <property type="match status" value="1"/>
</dbReference>
<accession>A0A7I8VBE0</accession>
<evidence type="ECO:0000256" key="9">
    <source>
        <dbReference type="ARBA" id="ARBA00023242"/>
    </source>
</evidence>
<dbReference type="PRINTS" id="PR00546">
    <property type="entry name" value="THYROIDHORMR"/>
</dbReference>
<dbReference type="SMART" id="SM00430">
    <property type="entry name" value="HOLI"/>
    <property type="match status" value="1"/>
</dbReference>
<evidence type="ECO:0000256" key="11">
    <source>
        <dbReference type="SAM" id="MobiDB-lite"/>
    </source>
</evidence>
<dbReference type="InterPro" id="IPR001723">
    <property type="entry name" value="Nuclear_hrmn_rcpt"/>
</dbReference>
<evidence type="ECO:0000256" key="5">
    <source>
        <dbReference type="ARBA" id="ARBA00023015"/>
    </source>
</evidence>
<dbReference type="InterPro" id="IPR001628">
    <property type="entry name" value="Znf_hrmn_rcpt"/>
</dbReference>
<comment type="subcellular location">
    <subcellularLocation>
        <location evidence="10">Nucleus</location>
    </subcellularLocation>
</comment>
<dbReference type="GO" id="GO:0035259">
    <property type="term" value="F:nuclear glucocorticoid receptor binding"/>
    <property type="evidence" value="ECO:0007669"/>
    <property type="project" value="TreeGrafter"/>
</dbReference>
<dbReference type="GO" id="GO:0005667">
    <property type="term" value="C:transcription regulator complex"/>
    <property type="evidence" value="ECO:0007669"/>
    <property type="project" value="TreeGrafter"/>
</dbReference>
<dbReference type="Pfam" id="PF00105">
    <property type="entry name" value="zf-C4"/>
    <property type="match status" value="1"/>
</dbReference>
<evidence type="ECO:0000256" key="6">
    <source>
        <dbReference type="ARBA" id="ARBA00023125"/>
    </source>
</evidence>
<dbReference type="EMBL" id="CAJFCJ010000004">
    <property type="protein sequence ID" value="CAD5113654.1"/>
    <property type="molecule type" value="Genomic_DNA"/>
</dbReference>
<dbReference type="InterPro" id="IPR000536">
    <property type="entry name" value="Nucl_hrmn_rcpt_lig-bd"/>
</dbReference>
<dbReference type="GO" id="GO:0071376">
    <property type="term" value="P:cellular response to corticotropin-releasing hormone stimulus"/>
    <property type="evidence" value="ECO:0007669"/>
    <property type="project" value="TreeGrafter"/>
</dbReference>
<dbReference type="FunFam" id="3.30.50.10:FF:000044">
    <property type="entry name" value="retinoic acid receptor beta isoform X4"/>
    <property type="match status" value="1"/>
</dbReference>
<dbReference type="Pfam" id="PF00104">
    <property type="entry name" value="Hormone_recep"/>
    <property type="match status" value="1"/>
</dbReference>
<evidence type="ECO:0000256" key="1">
    <source>
        <dbReference type="ARBA" id="ARBA00008092"/>
    </source>
</evidence>
<feature type="region of interest" description="Disordered" evidence="11">
    <location>
        <begin position="1"/>
        <end position="33"/>
    </location>
</feature>
<feature type="domain" description="NR LBD" evidence="13">
    <location>
        <begin position="220"/>
        <end position="477"/>
    </location>
</feature>
<dbReference type="InterPro" id="IPR001728">
    <property type="entry name" value="ThyrH_rcpt"/>
</dbReference>
<evidence type="ECO:0000259" key="12">
    <source>
        <dbReference type="PROSITE" id="PS51030"/>
    </source>
</evidence>
<dbReference type="PANTHER" id="PTHR24085:SF9">
    <property type="match status" value="1"/>
</dbReference>
<keyword evidence="15" id="KW-1185">Reference proteome</keyword>
<sequence length="497" mass="55554">MYQHVSETGNGADAQPKQPVTSTNVSTEKSDSQTGFTFHCQSDSNASFHQTPPQSPYSTNHHTPVAMQSPEIIFLPNDDTQSFDLSHFSNTDDSQLQMPTNMLPPPVPISQSPPPPPRIYKPCVVCGDKSSGYHYGVSSCEGCKGFFRRSVQKSMQYTCHKEGKCQVNKITRNRCQYCRFQKCFDKGMSKEAVRNDRNKKKKQSKQEGAISQSAEDLSPEEEEIINRVVQAYEETILSDDIGSFDEEALGTTNGNGAHRANGDKPSKLNVKDQVDEALENGTLVWGVLKELSTRGLVQIVEFAKRTPSFNSITTSDQIVLIKAALLEILIIRLISSYSDLDNALSFDGGVMLTDKQAAACAFSHVAQNIFRLAKQFSNYDMDSTEYALISALCLYSSDHYTLEQSDQIDKIQGPILAAFKHYSRRKRRNKPHIFTEMLLKLADLRDISITGAECILDLARERKFELPALVKEMFTRNENVSLPPHVINKGLLFKPSV</sequence>
<keyword evidence="9 10" id="KW-0539">Nucleus</keyword>
<dbReference type="AlphaFoldDB" id="A0A7I8VBE0"/>
<dbReference type="GO" id="GO:0008270">
    <property type="term" value="F:zinc ion binding"/>
    <property type="evidence" value="ECO:0007669"/>
    <property type="project" value="UniProtKB-KW"/>
</dbReference>
<dbReference type="OrthoDB" id="5771769at2759"/>
<dbReference type="GO" id="GO:0004879">
    <property type="term" value="F:nuclear receptor activity"/>
    <property type="evidence" value="ECO:0007669"/>
    <property type="project" value="InterPro"/>
</dbReference>
<dbReference type="Gene3D" id="3.30.50.10">
    <property type="entry name" value="Erythroid Transcription Factor GATA-1, subunit A"/>
    <property type="match status" value="1"/>
</dbReference>
<keyword evidence="7 10" id="KW-0804">Transcription</keyword>
<keyword evidence="6 10" id="KW-0238">DNA-binding</keyword>
<evidence type="ECO:0000313" key="14">
    <source>
        <dbReference type="EMBL" id="CAD5113654.1"/>
    </source>
</evidence>
<keyword evidence="3 10" id="KW-0863">Zinc-finger</keyword>
<protein>
    <submittedName>
        <fullName evidence="14">DgyrCDS2815</fullName>
    </submittedName>
</protein>
<gene>
    <name evidence="14" type="ORF">DGYR_LOCUS2610</name>
</gene>
<dbReference type="InterPro" id="IPR047159">
    <property type="entry name" value="NR_DBD_RAR"/>
</dbReference>
<dbReference type="PROSITE" id="PS51843">
    <property type="entry name" value="NR_LBD"/>
    <property type="match status" value="1"/>
</dbReference>
<feature type="region of interest" description="Disordered" evidence="11">
    <location>
        <begin position="248"/>
        <end position="267"/>
    </location>
</feature>
<dbReference type="Proteomes" id="UP000549394">
    <property type="component" value="Unassembled WGS sequence"/>
</dbReference>
<organism evidence="14 15">
    <name type="scientific">Dimorphilus gyrociliatus</name>
    <dbReference type="NCBI Taxonomy" id="2664684"/>
    <lineage>
        <taxon>Eukaryota</taxon>
        <taxon>Metazoa</taxon>
        <taxon>Spiralia</taxon>
        <taxon>Lophotrochozoa</taxon>
        <taxon>Annelida</taxon>
        <taxon>Polychaeta</taxon>
        <taxon>Polychaeta incertae sedis</taxon>
        <taxon>Dinophilidae</taxon>
        <taxon>Dimorphilus</taxon>
    </lineage>
</organism>
<dbReference type="SUPFAM" id="SSF57716">
    <property type="entry name" value="Glucocorticoid receptor-like (DNA-binding domain)"/>
    <property type="match status" value="1"/>
</dbReference>
<dbReference type="Gene3D" id="1.10.565.10">
    <property type="entry name" value="Retinoid X Receptor"/>
    <property type="match status" value="1"/>
</dbReference>
<dbReference type="PROSITE" id="PS00031">
    <property type="entry name" value="NUCLEAR_REC_DBD_1"/>
    <property type="match status" value="1"/>
</dbReference>
<keyword evidence="4 10" id="KW-0862">Zinc</keyword>
<dbReference type="PRINTS" id="PR00398">
    <property type="entry name" value="STRDHORMONER"/>
</dbReference>
<feature type="region of interest" description="Disordered" evidence="11">
    <location>
        <begin position="192"/>
        <end position="218"/>
    </location>
</feature>
<keyword evidence="5 10" id="KW-0805">Transcription regulation</keyword>
<evidence type="ECO:0000256" key="2">
    <source>
        <dbReference type="ARBA" id="ARBA00022723"/>
    </source>
</evidence>
<evidence type="ECO:0000256" key="8">
    <source>
        <dbReference type="ARBA" id="ARBA00023170"/>
    </source>
</evidence>
<dbReference type="PRINTS" id="PR00047">
    <property type="entry name" value="STROIDFINGER"/>
</dbReference>
<name>A0A7I8VBE0_9ANNE</name>
<reference evidence="14 15" key="1">
    <citation type="submission" date="2020-08" db="EMBL/GenBank/DDBJ databases">
        <authorList>
            <person name="Hejnol A."/>
        </authorList>
    </citation>
    <scope>NUCLEOTIDE SEQUENCE [LARGE SCALE GENOMIC DNA]</scope>
</reference>
<evidence type="ECO:0000256" key="7">
    <source>
        <dbReference type="ARBA" id="ARBA00023163"/>
    </source>
</evidence>
<proteinExistence type="inferred from homology"/>
<evidence type="ECO:0000256" key="3">
    <source>
        <dbReference type="ARBA" id="ARBA00022771"/>
    </source>
</evidence>
<dbReference type="InterPro" id="IPR013088">
    <property type="entry name" value="Znf_NHR/GATA"/>
</dbReference>
<feature type="domain" description="Nuclear receptor" evidence="12">
    <location>
        <begin position="120"/>
        <end position="195"/>
    </location>
</feature>
<evidence type="ECO:0000259" key="13">
    <source>
        <dbReference type="PROSITE" id="PS51843"/>
    </source>
</evidence>
<dbReference type="GO" id="GO:0000978">
    <property type="term" value="F:RNA polymerase II cis-regulatory region sequence-specific DNA binding"/>
    <property type="evidence" value="ECO:0007669"/>
    <property type="project" value="TreeGrafter"/>
</dbReference>
<dbReference type="CDD" id="cd06964">
    <property type="entry name" value="NR_DBD_RAR"/>
    <property type="match status" value="1"/>
</dbReference>
<comment type="similarity">
    <text evidence="1">Belongs to the nuclear hormone receptor family. NR1 subfamily.</text>
</comment>
<evidence type="ECO:0000256" key="4">
    <source>
        <dbReference type="ARBA" id="ARBA00022833"/>
    </source>
</evidence>
<dbReference type="InterPro" id="IPR035500">
    <property type="entry name" value="NHR-like_dom_sf"/>
</dbReference>
<dbReference type="SUPFAM" id="SSF48508">
    <property type="entry name" value="Nuclear receptor ligand-binding domain"/>
    <property type="match status" value="1"/>
</dbReference>
<comment type="caution">
    <text evidence="14">The sequence shown here is derived from an EMBL/GenBank/DDBJ whole genome shotgun (WGS) entry which is preliminary data.</text>
</comment>
<keyword evidence="8 10" id="KW-0675">Receptor</keyword>
<dbReference type="SMART" id="SM00399">
    <property type="entry name" value="ZnF_C4"/>
    <property type="match status" value="1"/>
</dbReference>
<keyword evidence="2 10" id="KW-0479">Metal-binding</keyword>
<dbReference type="PROSITE" id="PS51030">
    <property type="entry name" value="NUCLEAR_REC_DBD_2"/>
    <property type="match status" value="1"/>
</dbReference>
<dbReference type="GO" id="GO:0005634">
    <property type="term" value="C:nucleus"/>
    <property type="evidence" value="ECO:0007669"/>
    <property type="project" value="UniProtKB-SubCell"/>
</dbReference>
<evidence type="ECO:0000256" key="10">
    <source>
        <dbReference type="RuleBase" id="RU004334"/>
    </source>
</evidence>